<comment type="function">
    <text evidence="8">Mediates influx of magnesium ions.</text>
</comment>
<dbReference type="InterPro" id="IPR045861">
    <property type="entry name" value="CorA_cytoplasmic_dom"/>
</dbReference>
<dbReference type="PANTHER" id="PTHR46494:SF1">
    <property type="entry name" value="CORA FAMILY METAL ION TRANSPORTER (EUROFUNG)"/>
    <property type="match status" value="1"/>
</dbReference>
<evidence type="ECO:0000313" key="10">
    <source>
        <dbReference type="Proteomes" id="UP000284177"/>
    </source>
</evidence>
<dbReference type="SUPFAM" id="SSF143865">
    <property type="entry name" value="CorA soluble domain-like"/>
    <property type="match status" value="1"/>
</dbReference>
<dbReference type="Gene3D" id="3.30.460.20">
    <property type="entry name" value="CorA soluble domain-like"/>
    <property type="match status" value="1"/>
</dbReference>
<dbReference type="GO" id="GO:0015095">
    <property type="term" value="F:magnesium ion transmembrane transporter activity"/>
    <property type="evidence" value="ECO:0007669"/>
    <property type="project" value="UniProtKB-UniRule"/>
</dbReference>
<dbReference type="InterPro" id="IPR002523">
    <property type="entry name" value="MgTranspt_CorA/ZnTranspt_ZntB"/>
</dbReference>
<evidence type="ECO:0000256" key="6">
    <source>
        <dbReference type="ARBA" id="ARBA00022989"/>
    </source>
</evidence>
<dbReference type="EMBL" id="MCIB01000040">
    <property type="protein sequence ID" value="RKD28753.1"/>
    <property type="molecule type" value="Genomic_DNA"/>
</dbReference>
<evidence type="ECO:0000256" key="3">
    <source>
        <dbReference type="ARBA" id="ARBA00022448"/>
    </source>
</evidence>
<dbReference type="FunFam" id="1.20.58.340:FF:000012">
    <property type="entry name" value="Magnesium transport protein CorA"/>
    <property type="match status" value="1"/>
</dbReference>
<sequence length="350" mass="41344">MGLLYKNLKKVGKPPGAIIYTGEDKSRPIKMEVIYYNENQISKEVVSSLDSINWESSYNKWINIYGLNDTELIKEIGSKNNISSLILEDIAHIGQRPKIEFYDNYIFIVLKMLSFDNKRMKIQHEQISFILLPDTLITFQEVEGDVFDPVRKRIFQSKGLIKKKGVDYLLYCLIDSIVDQNFILLDQIEEKIEIIEEDIINNQSKKLLENIYKLRKELLILKSSVWPVKDIIYNLLKEDSVINDDTKEYLKDVNDHLIQIMDFIIIYREMISSLFDTHLSHTSNKMNQIMTMLTIFSAIFIPLTFLAGVYGMNFQYIPELSYRWSYPIFWFICIVTVVSMYTFFKYKKWL</sequence>
<dbReference type="OrthoDB" id="9803416at2"/>
<dbReference type="GO" id="GO:0050897">
    <property type="term" value="F:cobalt ion binding"/>
    <property type="evidence" value="ECO:0007669"/>
    <property type="project" value="TreeGrafter"/>
</dbReference>
<dbReference type="GO" id="GO:0000287">
    <property type="term" value="F:magnesium ion binding"/>
    <property type="evidence" value="ECO:0007669"/>
    <property type="project" value="TreeGrafter"/>
</dbReference>
<evidence type="ECO:0000256" key="8">
    <source>
        <dbReference type="RuleBase" id="RU362010"/>
    </source>
</evidence>
<feature type="transmembrane region" description="Helical" evidence="8">
    <location>
        <begin position="324"/>
        <end position="344"/>
    </location>
</feature>
<evidence type="ECO:0000256" key="1">
    <source>
        <dbReference type="ARBA" id="ARBA00004651"/>
    </source>
</evidence>
<keyword evidence="5 8" id="KW-0812">Transmembrane</keyword>
<keyword evidence="8" id="KW-0406">Ion transport</keyword>
<dbReference type="CDD" id="cd12828">
    <property type="entry name" value="TmCorA-like_1"/>
    <property type="match status" value="1"/>
</dbReference>
<dbReference type="NCBIfam" id="TIGR00383">
    <property type="entry name" value="corA"/>
    <property type="match status" value="1"/>
</dbReference>
<dbReference type="PANTHER" id="PTHR46494">
    <property type="entry name" value="CORA FAMILY METAL ION TRANSPORTER (EUROFUNG)"/>
    <property type="match status" value="1"/>
</dbReference>
<dbReference type="GO" id="GO:0005886">
    <property type="term" value="C:plasma membrane"/>
    <property type="evidence" value="ECO:0007669"/>
    <property type="project" value="UniProtKB-SubCell"/>
</dbReference>
<keyword evidence="10" id="KW-1185">Reference proteome</keyword>
<comment type="similarity">
    <text evidence="2 8">Belongs to the CorA metal ion transporter (MIT) (TC 1.A.35) family.</text>
</comment>
<reference evidence="9 10" key="1">
    <citation type="submission" date="2016-08" db="EMBL/GenBank/DDBJ databases">
        <title>Novel Firmicutes and Novel Genomes.</title>
        <authorList>
            <person name="Poppleton D.I."/>
            <person name="Gribaldo S."/>
        </authorList>
    </citation>
    <scope>NUCLEOTIDE SEQUENCE [LARGE SCALE GENOMIC DNA]</scope>
    <source>
        <strain evidence="9 10">CTT3</strain>
    </source>
</reference>
<comment type="caution">
    <text evidence="9">The sequence shown here is derived from an EMBL/GenBank/DDBJ whole genome shotgun (WGS) entry which is preliminary data.</text>
</comment>
<evidence type="ECO:0000256" key="7">
    <source>
        <dbReference type="ARBA" id="ARBA00023136"/>
    </source>
</evidence>
<gene>
    <name evidence="8" type="primary">corA</name>
    <name evidence="9" type="ORF">BET03_06850</name>
</gene>
<dbReference type="InterPro" id="IPR045863">
    <property type="entry name" value="CorA_TM1_TM2"/>
</dbReference>
<feature type="transmembrane region" description="Helical" evidence="8">
    <location>
        <begin position="289"/>
        <end position="312"/>
    </location>
</feature>
<keyword evidence="4 8" id="KW-1003">Cell membrane</keyword>
<evidence type="ECO:0000256" key="2">
    <source>
        <dbReference type="ARBA" id="ARBA00009765"/>
    </source>
</evidence>
<organism evidence="9 10">
    <name type="scientific">Thermohalobacter berrensis</name>
    <dbReference type="NCBI Taxonomy" id="99594"/>
    <lineage>
        <taxon>Bacteria</taxon>
        <taxon>Bacillati</taxon>
        <taxon>Bacillota</taxon>
        <taxon>Tissierellia</taxon>
        <taxon>Tissierellales</taxon>
        <taxon>Thermohalobacteraceae</taxon>
        <taxon>Thermohalobacter</taxon>
    </lineage>
</organism>
<evidence type="ECO:0000256" key="4">
    <source>
        <dbReference type="ARBA" id="ARBA00022475"/>
    </source>
</evidence>
<keyword evidence="3 8" id="KW-0813">Transport</keyword>
<dbReference type="Pfam" id="PF01544">
    <property type="entry name" value="CorA"/>
    <property type="match status" value="1"/>
</dbReference>
<dbReference type="SUPFAM" id="SSF144083">
    <property type="entry name" value="Magnesium transport protein CorA, transmembrane region"/>
    <property type="match status" value="1"/>
</dbReference>
<keyword evidence="6 8" id="KW-1133">Transmembrane helix</keyword>
<dbReference type="RefSeq" id="WP_120170720.1">
    <property type="nucleotide sequence ID" value="NZ_MCIB01000040.1"/>
</dbReference>
<accession>A0A419SU03</accession>
<evidence type="ECO:0000256" key="5">
    <source>
        <dbReference type="ARBA" id="ARBA00022692"/>
    </source>
</evidence>
<name>A0A419SU03_9FIRM</name>
<dbReference type="Proteomes" id="UP000284177">
    <property type="component" value="Unassembled WGS sequence"/>
</dbReference>
<proteinExistence type="inferred from homology"/>
<evidence type="ECO:0000313" key="9">
    <source>
        <dbReference type="EMBL" id="RKD28753.1"/>
    </source>
</evidence>
<dbReference type="AlphaFoldDB" id="A0A419SU03"/>
<protein>
    <recommendedName>
        <fullName evidence="8">Magnesium transport protein CorA</fullName>
    </recommendedName>
</protein>
<dbReference type="Gene3D" id="1.20.58.340">
    <property type="entry name" value="Magnesium transport protein CorA, transmembrane region"/>
    <property type="match status" value="2"/>
</dbReference>
<dbReference type="GO" id="GO:0015087">
    <property type="term" value="F:cobalt ion transmembrane transporter activity"/>
    <property type="evidence" value="ECO:0007669"/>
    <property type="project" value="UniProtKB-UniRule"/>
</dbReference>
<dbReference type="InterPro" id="IPR004488">
    <property type="entry name" value="Mg/Co-transport_prot_CorA"/>
</dbReference>
<comment type="subcellular location">
    <subcellularLocation>
        <location evidence="1">Cell membrane</location>
        <topology evidence="1">Multi-pass membrane protein</topology>
    </subcellularLocation>
    <subcellularLocation>
        <location evidence="8">Membrane</location>
        <topology evidence="8">Multi-pass membrane protein</topology>
    </subcellularLocation>
</comment>
<keyword evidence="7 8" id="KW-0472">Membrane</keyword>
<keyword evidence="8" id="KW-0460">Magnesium</keyword>